<gene>
    <name evidence="1" type="ORF">CEXT_500941</name>
</gene>
<accession>A0AAV4XBC4</accession>
<evidence type="ECO:0000313" key="1">
    <source>
        <dbReference type="EMBL" id="GIY91275.1"/>
    </source>
</evidence>
<name>A0AAV4XBC4_CAEEX</name>
<proteinExistence type="predicted"/>
<dbReference type="Proteomes" id="UP001054945">
    <property type="component" value="Unassembled WGS sequence"/>
</dbReference>
<sequence length="71" mass="7728">MGHCAQPSCLAAILEARPEAGKTSLITYSAESSPSNNEKGRKRTCVLIVTAQKKCVWLLHTLPSFPVFLVK</sequence>
<dbReference type="EMBL" id="BPLR01017398">
    <property type="protein sequence ID" value="GIY91275.1"/>
    <property type="molecule type" value="Genomic_DNA"/>
</dbReference>
<dbReference type="AlphaFoldDB" id="A0AAV4XBC4"/>
<reference evidence="1 2" key="1">
    <citation type="submission" date="2021-06" db="EMBL/GenBank/DDBJ databases">
        <title>Caerostris extrusa draft genome.</title>
        <authorList>
            <person name="Kono N."/>
            <person name="Arakawa K."/>
        </authorList>
    </citation>
    <scope>NUCLEOTIDE SEQUENCE [LARGE SCALE GENOMIC DNA]</scope>
</reference>
<protein>
    <submittedName>
        <fullName evidence="1">Uncharacterized protein</fullName>
    </submittedName>
</protein>
<organism evidence="1 2">
    <name type="scientific">Caerostris extrusa</name>
    <name type="common">Bark spider</name>
    <name type="synonym">Caerostris bankana</name>
    <dbReference type="NCBI Taxonomy" id="172846"/>
    <lineage>
        <taxon>Eukaryota</taxon>
        <taxon>Metazoa</taxon>
        <taxon>Ecdysozoa</taxon>
        <taxon>Arthropoda</taxon>
        <taxon>Chelicerata</taxon>
        <taxon>Arachnida</taxon>
        <taxon>Araneae</taxon>
        <taxon>Araneomorphae</taxon>
        <taxon>Entelegynae</taxon>
        <taxon>Araneoidea</taxon>
        <taxon>Araneidae</taxon>
        <taxon>Caerostris</taxon>
    </lineage>
</organism>
<evidence type="ECO:0000313" key="2">
    <source>
        <dbReference type="Proteomes" id="UP001054945"/>
    </source>
</evidence>
<comment type="caution">
    <text evidence="1">The sequence shown here is derived from an EMBL/GenBank/DDBJ whole genome shotgun (WGS) entry which is preliminary data.</text>
</comment>
<keyword evidence="2" id="KW-1185">Reference proteome</keyword>